<dbReference type="VEuPathDB" id="FungiDB:ASPGLDRAFT_52052"/>
<evidence type="ECO:0000313" key="1">
    <source>
        <dbReference type="EMBL" id="OJJ79834.1"/>
    </source>
</evidence>
<dbReference type="GeneID" id="34463922"/>
<organism evidence="1 2">
    <name type="scientific">Aspergillus glaucus CBS 516.65</name>
    <dbReference type="NCBI Taxonomy" id="1160497"/>
    <lineage>
        <taxon>Eukaryota</taxon>
        <taxon>Fungi</taxon>
        <taxon>Dikarya</taxon>
        <taxon>Ascomycota</taxon>
        <taxon>Pezizomycotina</taxon>
        <taxon>Eurotiomycetes</taxon>
        <taxon>Eurotiomycetidae</taxon>
        <taxon>Eurotiales</taxon>
        <taxon>Aspergillaceae</taxon>
        <taxon>Aspergillus</taxon>
        <taxon>Aspergillus subgen. Aspergillus</taxon>
    </lineage>
</organism>
<dbReference type="RefSeq" id="XP_022396532.1">
    <property type="nucleotide sequence ID" value="XM_022547661.1"/>
</dbReference>
<proteinExistence type="predicted"/>
<evidence type="ECO:0000313" key="2">
    <source>
        <dbReference type="Proteomes" id="UP000184300"/>
    </source>
</evidence>
<dbReference type="PANTHER" id="PTHR35896">
    <property type="entry name" value="IG-LIKE DOMAIN-CONTAINING PROTEIN"/>
    <property type="match status" value="1"/>
</dbReference>
<accession>A0A1L9V7C5</accession>
<dbReference type="PANTHER" id="PTHR35896:SF3">
    <property type="entry name" value="MAJOR FACILITATOR SUPERFAMILY TRANSPORTER"/>
    <property type="match status" value="1"/>
</dbReference>
<reference evidence="2" key="1">
    <citation type="journal article" date="2017" name="Genome Biol.">
        <title>Comparative genomics reveals high biological diversity and specific adaptations in the industrially and medically important fungal genus Aspergillus.</title>
        <authorList>
            <person name="de Vries R.P."/>
            <person name="Riley R."/>
            <person name="Wiebenga A."/>
            <person name="Aguilar-Osorio G."/>
            <person name="Amillis S."/>
            <person name="Uchima C.A."/>
            <person name="Anderluh G."/>
            <person name="Asadollahi M."/>
            <person name="Askin M."/>
            <person name="Barry K."/>
            <person name="Battaglia E."/>
            <person name="Bayram O."/>
            <person name="Benocci T."/>
            <person name="Braus-Stromeyer S.A."/>
            <person name="Caldana C."/>
            <person name="Canovas D."/>
            <person name="Cerqueira G.C."/>
            <person name="Chen F."/>
            <person name="Chen W."/>
            <person name="Choi C."/>
            <person name="Clum A."/>
            <person name="Dos Santos R.A."/>
            <person name="Damasio A.R."/>
            <person name="Diallinas G."/>
            <person name="Emri T."/>
            <person name="Fekete E."/>
            <person name="Flipphi M."/>
            <person name="Freyberg S."/>
            <person name="Gallo A."/>
            <person name="Gournas C."/>
            <person name="Habgood R."/>
            <person name="Hainaut M."/>
            <person name="Harispe M.L."/>
            <person name="Henrissat B."/>
            <person name="Hilden K.S."/>
            <person name="Hope R."/>
            <person name="Hossain A."/>
            <person name="Karabika E."/>
            <person name="Karaffa L."/>
            <person name="Karanyi Z."/>
            <person name="Krasevec N."/>
            <person name="Kuo A."/>
            <person name="Kusch H."/>
            <person name="LaButti K."/>
            <person name="Lagendijk E.L."/>
            <person name="Lapidus A."/>
            <person name="Levasseur A."/>
            <person name="Lindquist E."/>
            <person name="Lipzen A."/>
            <person name="Logrieco A.F."/>
            <person name="MacCabe A."/>
            <person name="Maekelae M.R."/>
            <person name="Malavazi I."/>
            <person name="Melin P."/>
            <person name="Meyer V."/>
            <person name="Mielnichuk N."/>
            <person name="Miskei M."/>
            <person name="Molnar A.P."/>
            <person name="Mule G."/>
            <person name="Ngan C.Y."/>
            <person name="Orejas M."/>
            <person name="Orosz E."/>
            <person name="Ouedraogo J.P."/>
            <person name="Overkamp K.M."/>
            <person name="Park H.-S."/>
            <person name="Perrone G."/>
            <person name="Piumi F."/>
            <person name="Punt P.J."/>
            <person name="Ram A.F."/>
            <person name="Ramon A."/>
            <person name="Rauscher S."/>
            <person name="Record E."/>
            <person name="Riano-Pachon D.M."/>
            <person name="Robert V."/>
            <person name="Roehrig J."/>
            <person name="Ruller R."/>
            <person name="Salamov A."/>
            <person name="Salih N.S."/>
            <person name="Samson R.A."/>
            <person name="Sandor E."/>
            <person name="Sanguinetti M."/>
            <person name="Schuetze T."/>
            <person name="Sepcic K."/>
            <person name="Shelest E."/>
            <person name="Sherlock G."/>
            <person name="Sophianopoulou V."/>
            <person name="Squina F.M."/>
            <person name="Sun H."/>
            <person name="Susca A."/>
            <person name="Todd R.B."/>
            <person name="Tsang A."/>
            <person name="Unkles S.E."/>
            <person name="van de Wiele N."/>
            <person name="van Rossen-Uffink D."/>
            <person name="Oliveira J.V."/>
            <person name="Vesth T.C."/>
            <person name="Visser J."/>
            <person name="Yu J.-H."/>
            <person name="Zhou M."/>
            <person name="Andersen M.R."/>
            <person name="Archer D.B."/>
            <person name="Baker S.E."/>
            <person name="Benoit I."/>
            <person name="Brakhage A.A."/>
            <person name="Braus G.H."/>
            <person name="Fischer R."/>
            <person name="Frisvad J.C."/>
            <person name="Goldman G.H."/>
            <person name="Houbraken J."/>
            <person name="Oakley B."/>
            <person name="Pocsi I."/>
            <person name="Scazzocchio C."/>
            <person name="Seiboth B."/>
            <person name="vanKuyk P.A."/>
            <person name="Wortman J."/>
            <person name="Dyer P.S."/>
            <person name="Grigoriev I.V."/>
        </authorList>
    </citation>
    <scope>NUCLEOTIDE SEQUENCE [LARGE SCALE GENOMIC DNA]</scope>
    <source>
        <strain evidence="2">CBS 516.65</strain>
    </source>
</reference>
<name>A0A1L9V7C5_ASPGL</name>
<keyword evidence="2" id="KW-1185">Reference proteome</keyword>
<dbReference type="InterPro" id="IPR053008">
    <property type="entry name" value="Phomopsin_biosynth_assoc"/>
</dbReference>
<gene>
    <name evidence="1" type="ORF">ASPGLDRAFT_52052</name>
</gene>
<sequence>MYEQLPQRSSTEFLPATKNTDHLNTLTQRLPSFKLKGIPLILLTLLATFGLLDLGYQTYNFIHTHTHTRTPISCNCGSTVPEALSNNCKYDSLAAAWLPPACRNDALTSAFERVGSNPDGSWPYYADVNGTKPLSMEEVSMLPETGGGGGDAGSVFFTTRGWHLVHCMYYWKKMFWSRELGTTIERRYDSLGHIEHCQMMVMKGGGLDEIATAAGVALHSDWINGKMDTEKEHEHKHGNGNNHDSH</sequence>
<dbReference type="EMBL" id="KV878914">
    <property type="protein sequence ID" value="OJJ79834.1"/>
    <property type="molecule type" value="Genomic_DNA"/>
</dbReference>
<dbReference type="OrthoDB" id="3501153at2759"/>
<dbReference type="STRING" id="1160497.A0A1L9V7C5"/>
<protein>
    <submittedName>
        <fullName evidence="1">Uncharacterized protein</fullName>
    </submittedName>
</protein>
<dbReference type="Proteomes" id="UP000184300">
    <property type="component" value="Unassembled WGS sequence"/>
</dbReference>
<dbReference type="AlphaFoldDB" id="A0A1L9V7C5"/>